<name>A0A1H0V3W7_9BURK</name>
<evidence type="ECO:0000256" key="4">
    <source>
        <dbReference type="ARBA" id="ARBA00022475"/>
    </source>
</evidence>
<feature type="transmembrane region" description="Helical" evidence="8">
    <location>
        <begin position="29"/>
        <end position="47"/>
    </location>
</feature>
<feature type="transmembrane region" description="Helical" evidence="8">
    <location>
        <begin position="83"/>
        <end position="102"/>
    </location>
</feature>
<evidence type="ECO:0000256" key="7">
    <source>
        <dbReference type="ARBA" id="ARBA00023136"/>
    </source>
</evidence>
<keyword evidence="6 8" id="KW-1133">Transmembrane helix</keyword>
<feature type="transmembrane region" description="Helical" evidence="8">
    <location>
        <begin position="220"/>
        <end position="241"/>
    </location>
</feature>
<keyword evidence="10" id="KW-1185">Reference proteome</keyword>
<dbReference type="AlphaFoldDB" id="A0A1H0V3W7"/>
<dbReference type="InterPro" id="IPR011606">
    <property type="entry name" value="Brnchd-chn_aa_trnsp_permease"/>
</dbReference>
<keyword evidence="4" id="KW-1003">Cell membrane</keyword>
<comment type="subcellular location">
    <subcellularLocation>
        <location evidence="1">Cell membrane</location>
        <topology evidence="1">Multi-pass membrane protein</topology>
    </subcellularLocation>
</comment>
<evidence type="ECO:0000313" key="9">
    <source>
        <dbReference type="EMBL" id="SDP73202.1"/>
    </source>
</evidence>
<dbReference type="RefSeq" id="WP_053843840.1">
    <property type="nucleotide sequence ID" value="NZ_JBHUFQ010000083.1"/>
</dbReference>
<dbReference type="GO" id="GO:1903785">
    <property type="term" value="P:L-valine transmembrane transport"/>
    <property type="evidence" value="ECO:0007669"/>
    <property type="project" value="TreeGrafter"/>
</dbReference>
<dbReference type="OrthoDB" id="9179311at2"/>
<dbReference type="EMBL" id="FNJL01000023">
    <property type="protein sequence ID" value="SDP73202.1"/>
    <property type="molecule type" value="Genomic_DNA"/>
</dbReference>
<dbReference type="PANTHER" id="PTHR34979">
    <property type="entry name" value="INNER MEMBRANE PROTEIN YGAZ"/>
    <property type="match status" value="1"/>
</dbReference>
<evidence type="ECO:0000256" key="2">
    <source>
        <dbReference type="ARBA" id="ARBA00010735"/>
    </source>
</evidence>
<evidence type="ECO:0000256" key="6">
    <source>
        <dbReference type="ARBA" id="ARBA00022989"/>
    </source>
</evidence>
<evidence type="ECO:0000256" key="1">
    <source>
        <dbReference type="ARBA" id="ARBA00004651"/>
    </source>
</evidence>
<keyword evidence="5 8" id="KW-0812">Transmembrane</keyword>
<dbReference type="Proteomes" id="UP000199317">
    <property type="component" value="Unassembled WGS sequence"/>
</dbReference>
<accession>A0A1H0V3W7</accession>
<gene>
    <name evidence="9" type="ORF">SAMN04489708_12352</name>
</gene>
<dbReference type="Pfam" id="PF03591">
    <property type="entry name" value="AzlC"/>
    <property type="match status" value="1"/>
</dbReference>
<comment type="similarity">
    <text evidence="2">Belongs to the AzlC family.</text>
</comment>
<evidence type="ECO:0000256" key="5">
    <source>
        <dbReference type="ARBA" id="ARBA00022692"/>
    </source>
</evidence>
<evidence type="ECO:0000256" key="8">
    <source>
        <dbReference type="SAM" id="Phobius"/>
    </source>
</evidence>
<sequence>MPSLSLSRRRLLPADAAWRRAFLRGGRDIAGAALGTVAMGLVTGVAMRNSGLGLELVLAMSLLVFASASQLACLPLIAVGAPLWVIAATAWVLNLRFVVFSVHWRRYFGGHGRWRRMLLAYLAGDPIYARFVQRFPQPAPGGRSTPEQQGYFLGLALTNWAAWQAASLAGIFLADAIPTAWGLRFVGVLALLALALPMLADRAVRCSAAAAAVVALATASWPMGLNVVMAIATAFAAGLWADRRWNIR</sequence>
<feature type="transmembrane region" description="Helical" evidence="8">
    <location>
        <begin position="151"/>
        <end position="174"/>
    </location>
</feature>
<feature type="transmembrane region" description="Helical" evidence="8">
    <location>
        <begin position="54"/>
        <end position="77"/>
    </location>
</feature>
<keyword evidence="3" id="KW-0813">Transport</keyword>
<reference evidence="10" key="1">
    <citation type="submission" date="2016-10" db="EMBL/GenBank/DDBJ databases">
        <authorList>
            <person name="Varghese N."/>
            <person name="Submissions S."/>
        </authorList>
    </citation>
    <scope>NUCLEOTIDE SEQUENCE [LARGE SCALE GENOMIC DNA]</scope>
    <source>
        <strain evidence="10">DSM 17101</strain>
    </source>
</reference>
<proteinExistence type="inferred from homology"/>
<dbReference type="PANTHER" id="PTHR34979:SF1">
    <property type="entry name" value="INNER MEMBRANE PROTEIN YGAZ"/>
    <property type="match status" value="1"/>
</dbReference>
<organism evidence="9 10">
    <name type="scientific">Paracidovorax cattleyae</name>
    <dbReference type="NCBI Taxonomy" id="80868"/>
    <lineage>
        <taxon>Bacteria</taxon>
        <taxon>Pseudomonadati</taxon>
        <taxon>Pseudomonadota</taxon>
        <taxon>Betaproteobacteria</taxon>
        <taxon>Burkholderiales</taxon>
        <taxon>Comamonadaceae</taxon>
        <taxon>Paracidovorax</taxon>
    </lineage>
</organism>
<evidence type="ECO:0000313" key="10">
    <source>
        <dbReference type="Proteomes" id="UP000199317"/>
    </source>
</evidence>
<dbReference type="GO" id="GO:0005886">
    <property type="term" value="C:plasma membrane"/>
    <property type="evidence" value="ECO:0007669"/>
    <property type="project" value="UniProtKB-SubCell"/>
</dbReference>
<evidence type="ECO:0000256" key="3">
    <source>
        <dbReference type="ARBA" id="ARBA00022448"/>
    </source>
</evidence>
<keyword evidence="7 8" id="KW-0472">Membrane</keyword>
<protein>
    <submittedName>
        <fullName evidence="9">Predicted branched-chain amino acid permease (Azaleucine resistance)</fullName>
    </submittedName>
</protein>
<feature type="transmembrane region" description="Helical" evidence="8">
    <location>
        <begin position="181"/>
        <end position="200"/>
    </location>
</feature>